<dbReference type="RefSeq" id="WP_168035607.1">
    <property type="nucleotide sequence ID" value="NZ_JAATJH010000001.1"/>
</dbReference>
<dbReference type="EMBL" id="JAATJH010000001">
    <property type="protein sequence ID" value="NJC24799.1"/>
    <property type="molecule type" value="Genomic_DNA"/>
</dbReference>
<evidence type="ECO:0000313" key="1">
    <source>
        <dbReference type="EMBL" id="NJC24799.1"/>
    </source>
</evidence>
<dbReference type="Pfam" id="PF11367">
    <property type="entry name" value="Tail_completion_gp17"/>
    <property type="match status" value="1"/>
</dbReference>
<proteinExistence type="predicted"/>
<dbReference type="Proteomes" id="UP000770785">
    <property type="component" value="Unassembled WGS sequence"/>
</dbReference>
<dbReference type="Gene3D" id="3.30.2000.30">
    <property type="match status" value="1"/>
</dbReference>
<reference evidence="1 2" key="1">
    <citation type="submission" date="2020-03" db="EMBL/GenBank/DDBJ databases">
        <title>Genomic Encyclopedia of Type Strains, Phase IV (KMG-IV): sequencing the most valuable type-strain genomes for metagenomic binning, comparative biology and taxonomic classification.</title>
        <authorList>
            <person name="Goeker M."/>
        </authorList>
    </citation>
    <scope>NUCLEOTIDE SEQUENCE [LARGE SCALE GENOMIC DNA]</scope>
    <source>
        <strain evidence="1 2">DSM 105096</strain>
    </source>
</reference>
<name>A0ABX0X735_9BACT</name>
<sequence length="128" mass="14279">MDAQSLIYDVLATDQTITELVGDRIYPVVADQNLRPPFMVMQELEINEIATKDGPIPDGWGFQIDLYADNYNDIRSMKKAVRSALNWKVVGPPGGRIRTKVGDNTDAPFLTPSNLFQYVVDCTARVST</sequence>
<gene>
    <name evidence="1" type="ORF">GGR27_000280</name>
</gene>
<dbReference type="InterPro" id="IPR021508">
    <property type="entry name" value="Gp17-like"/>
</dbReference>
<dbReference type="InterPro" id="IPR053745">
    <property type="entry name" value="Viral_Tail_Comp_sf"/>
</dbReference>
<organism evidence="1 2">
    <name type="scientific">Neolewinella antarctica</name>
    <dbReference type="NCBI Taxonomy" id="442734"/>
    <lineage>
        <taxon>Bacteria</taxon>
        <taxon>Pseudomonadati</taxon>
        <taxon>Bacteroidota</taxon>
        <taxon>Saprospiria</taxon>
        <taxon>Saprospirales</taxon>
        <taxon>Lewinellaceae</taxon>
        <taxon>Neolewinella</taxon>
    </lineage>
</organism>
<keyword evidence="2" id="KW-1185">Reference proteome</keyword>
<evidence type="ECO:0000313" key="2">
    <source>
        <dbReference type="Proteomes" id="UP000770785"/>
    </source>
</evidence>
<comment type="caution">
    <text evidence="1">The sequence shown here is derived from an EMBL/GenBank/DDBJ whole genome shotgun (WGS) entry which is preliminary data.</text>
</comment>
<protein>
    <recommendedName>
        <fullName evidence="3">DUF3168 domain-containing protein</fullName>
    </recommendedName>
</protein>
<accession>A0ABX0X735</accession>
<evidence type="ECO:0008006" key="3">
    <source>
        <dbReference type="Google" id="ProtNLM"/>
    </source>
</evidence>